<gene>
    <name evidence="5" type="primary">rpmH</name>
    <name evidence="7" type="ORF">COT79_00880</name>
</gene>
<dbReference type="Proteomes" id="UP000231162">
    <property type="component" value="Unassembled WGS sequence"/>
</dbReference>
<dbReference type="PANTHER" id="PTHR14503:SF4">
    <property type="entry name" value="LARGE RIBOSOMAL SUBUNIT PROTEIN BL34M"/>
    <property type="match status" value="1"/>
</dbReference>
<evidence type="ECO:0000256" key="5">
    <source>
        <dbReference type="HAMAP-Rule" id="MF_00391"/>
    </source>
</evidence>
<dbReference type="GO" id="GO:0005840">
    <property type="term" value="C:ribosome"/>
    <property type="evidence" value="ECO:0007669"/>
    <property type="project" value="UniProtKB-KW"/>
</dbReference>
<evidence type="ECO:0000256" key="6">
    <source>
        <dbReference type="SAM" id="MobiDB-lite"/>
    </source>
</evidence>
<dbReference type="FunFam" id="1.10.287.3980:FF:000001">
    <property type="entry name" value="Mitochondrial ribosomal protein L34"/>
    <property type="match status" value="1"/>
</dbReference>
<evidence type="ECO:0000256" key="3">
    <source>
        <dbReference type="ARBA" id="ARBA00023274"/>
    </source>
</evidence>
<accession>A0A2M6R995</accession>
<organism evidence="7 8">
    <name type="scientific">Candidatus Berkelbacteria bacterium CG10_big_fil_rev_8_21_14_0_10_43_14</name>
    <dbReference type="NCBI Taxonomy" id="1974515"/>
    <lineage>
        <taxon>Bacteria</taxon>
        <taxon>Candidatus Berkelbacteria</taxon>
    </lineage>
</organism>
<evidence type="ECO:0000256" key="1">
    <source>
        <dbReference type="ARBA" id="ARBA00010111"/>
    </source>
</evidence>
<name>A0A2M6R995_9BACT</name>
<evidence type="ECO:0000313" key="7">
    <source>
        <dbReference type="EMBL" id="PIS07112.1"/>
    </source>
</evidence>
<reference evidence="8" key="1">
    <citation type="submission" date="2017-09" db="EMBL/GenBank/DDBJ databases">
        <title>Depth-based differentiation of microbial function through sediment-hosted aquifers and enrichment of novel symbionts in the deep terrestrial subsurface.</title>
        <authorList>
            <person name="Probst A.J."/>
            <person name="Ladd B."/>
            <person name="Jarett J.K."/>
            <person name="Geller-Mcgrath D.E."/>
            <person name="Sieber C.M.K."/>
            <person name="Emerson J.B."/>
            <person name="Anantharaman K."/>
            <person name="Thomas B.C."/>
            <person name="Malmstrom R."/>
            <person name="Stieglmeier M."/>
            <person name="Klingl A."/>
            <person name="Woyke T."/>
            <person name="Ryan C.M."/>
            <person name="Banfield J.F."/>
        </authorList>
    </citation>
    <scope>NUCLEOTIDE SEQUENCE [LARGE SCALE GENOMIC DNA]</scope>
</reference>
<comment type="caution">
    <text evidence="7">The sequence shown here is derived from an EMBL/GenBank/DDBJ whole genome shotgun (WGS) entry which is preliminary data.</text>
</comment>
<evidence type="ECO:0000313" key="8">
    <source>
        <dbReference type="Proteomes" id="UP000231162"/>
    </source>
</evidence>
<comment type="similarity">
    <text evidence="1 5">Belongs to the bacterial ribosomal protein bL34 family.</text>
</comment>
<feature type="compositionally biased region" description="Basic residues" evidence="6">
    <location>
        <begin position="30"/>
        <end position="45"/>
    </location>
</feature>
<dbReference type="HAMAP" id="MF_00391">
    <property type="entry name" value="Ribosomal_bL34"/>
    <property type="match status" value="1"/>
</dbReference>
<dbReference type="EMBL" id="PEZX01000015">
    <property type="protein sequence ID" value="PIS07112.1"/>
    <property type="molecule type" value="Genomic_DNA"/>
</dbReference>
<dbReference type="Gene3D" id="1.10.287.3980">
    <property type="match status" value="1"/>
</dbReference>
<protein>
    <recommendedName>
        <fullName evidence="4 5">Large ribosomal subunit protein bL34</fullName>
    </recommendedName>
</protein>
<feature type="region of interest" description="Disordered" evidence="6">
    <location>
        <begin position="1"/>
        <end position="45"/>
    </location>
</feature>
<keyword evidence="2 5" id="KW-0689">Ribosomal protein</keyword>
<keyword evidence="3 5" id="KW-0687">Ribonucleoprotein</keyword>
<dbReference type="GO" id="GO:0006412">
    <property type="term" value="P:translation"/>
    <property type="evidence" value="ECO:0007669"/>
    <property type="project" value="UniProtKB-UniRule"/>
</dbReference>
<dbReference type="InterPro" id="IPR000271">
    <property type="entry name" value="Ribosomal_bL34"/>
</dbReference>
<evidence type="ECO:0000256" key="4">
    <source>
        <dbReference type="ARBA" id="ARBA00035177"/>
    </source>
</evidence>
<dbReference type="PANTHER" id="PTHR14503">
    <property type="entry name" value="MITOCHONDRIAL RIBOSOMAL PROTEIN 34 FAMILY MEMBER"/>
    <property type="match status" value="1"/>
</dbReference>
<dbReference type="NCBIfam" id="TIGR01030">
    <property type="entry name" value="rpmH_bact"/>
    <property type="match status" value="1"/>
</dbReference>
<sequence length="45" mass="5217">MKRTFQGNNTKKKNDHGFLKKMTTKGGRATLKRRRARGRARLTTV</sequence>
<dbReference type="GO" id="GO:0003735">
    <property type="term" value="F:structural constituent of ribosome"/>
    <property type="evidence" value="ECO:0007669"/>
    <property type="project" value="InterPro"/>
</dbReference>
<evidence type="ECO:0000256" key="2">
    <source>
        <dbReference type="ARBA" id="ARBA00022980"/>
    </source>
</evidence>
<dbReference type="GO" id="GO:1990904">
    <property type="term" value="C:ribonucleoprotein complex"/>
    <property type="evidence" value="ECO:0007669"/>
    <property type="project" value="UniProtKB-KW"/>
</dbReference>
<dbReference type="Pfam" id="PF00468">
    <property type="entry name" value="Ribosomal_L34"/>
    <property type="match status" value="1"/>
</dbReference>
<dbReference type="AlphaFoldDB" id="A0A2M6R995"/>
<proteinExistence type="inferred from homology"/>